<evidence type="ECO:0000256" key="8">
    <source>
        <dbReference type="ARBA" id="ARBA00023170"/>
    </source>
</evidence>
<sequence length="261" mass="29647">MRIESLLSMEFAAARFPQINATNHSIIDGEISSLCVADFIFCVLVLPFDSIRFVNSGWTDVRFLCVLVPFLRYGNVGVSLLCVGAITINRFIMISQNSLYGKVYKKHWIAVMIAFCYLFSYGMQVPTLVGAWGKFDYDSNLETCSIVKDSRGRSSKTFLFVTGSESRMRKHASPTIKSPHTPGRDTREIKQKRSEWRITKMVLAIFLSFVACYLPITIVKVTDPEVRYPDYSKDYSKTMVSTVSMAMNPVVRKSELPDDYL</sequence>
<evidence type="ECO:0000256" key="10">
    <source>
        <dbReference type="SAM" id="Phobius"/>
    </source>
</evidence>
<evidence type="ECO:0000259" key="11">
    <source>
        <dbReference type="PROSITE" id="PS50262"/>
    </source>
</evidence>
<dbReference type="Pfam" id="PF00001">
    <property type="entry name" value="7tm_1"/>
    <property type="match status" value="1"/>
</dbReference>
<comment type="caution">
    <text evidence="12">The sequence shown here is derived from an EMBL/GenBank/DDBJ whole genome shotgun (WGS) entry which is preliminary data.</text>
</comment>
<dbReference type="PROSITE" id="PS00237">
    <property type="entry name" value="G_PROTEIN_RECEP_F1_1"/>
    <property type="match status" value="1"/>
</dbReference>
<dbReference type="InterPro" id="IPR000276">
    <property type="entry name" value="GPCR_Rhodpsn"/>
</dbReference>
<dbReference type="InterPro" id="IPR017452">
    <property type="entry name" value="GPCR_Rhodpsn_7TM"/>
</dbReference>
<keyword evidence="8" id="KW-0675">Receptor</keyword>
<protein>
    <recommendedName>
        <fullName evidence="11">G-protein coupled receptors family 1 profile domain-containing protein</fullName>
    </recommendedName>
</protein>
<comment type="subcellular location">
    <subcellularLocation>
        <location evidence="1">Cell membrane</location>
        <topology evidence="1">Multi-pass membrane protein</topology>
    </subcellularLocation>
</comment>
<proteinExistence type="inferred from homology"/>
<evidence type="ECO:0000256" key="3">
    <source>
        <dbReference type="ARBA" id="ARBA00022475"/>
    </source>
</evidence>
<evidence type="ECO:0000313" key="12">
    <source>
        <dbReference type="EMBL" id="KAG8042499.1"/>
    </source>
</evidence>
<evidence type="ECO:0000256" key="9">
    <source>
        <dbReference type="ARBA" id="ARBA00023224"/>
    </source>
</evidence>
<dbReference type="OrthoDB" id="10044919at2759"/>
<evidence type="ECO:0000256" key="6">
    <source>
        <dbReference type="ARBA" id="ARBA00023040"/>
    </source>
</evidence>
<feature type="domain" description="G-protein coupled receptors family 1 profile" evidence="11">
    <location>
        <begin position="4"/>
        <end position="252"/>
    </location>
</feature>
<dbReference type="AlphaFoldDB" id="A0A8J5VDT5"/>
<keyword evidence="13" id="KW-1185">Reference proteome</keyword>
<dbReference type="PROSITE" id="PS50262">
    <property type="entry name" value="G_PROTEIN_RECEP_F1_2"/>
    <property type="match status" value="1"/>
</dbReference>
<keyword evidence="6" id="KW-0297">G-protein coupled receptor</keyword>
<evidence type="ECO:0000313" key="13">
    <source>
        <dbReference type="Proteomes" id="UP000729913"/>
    </source>
</evidence>
<gene>
    <name evidence="12" type="ORF">G9C98_005133</name>
</gene>
<name>A0A8J5VDT5_9HYME</name>
<evidence type="ECO:0000256" key="4">
    <source>
        <dbReference type="ARBA" id="ARBA00022692"/>
    </source>
</evidence>
<dbReference type="PANTHER" id="PTHR24228">
    <property type="entry name" value="B2 BRADYKININ RECEPTOR/ANGIOTENSIN II RECEPTOR"/>
    <property type="match status" value="1"/>
</dbReference>
<accession>A0A8J5VDT5</accession>
<organism evidence="12 13">
    <name type="scientific">Cotesia typhae</name>
    <dbReference type="NCBI Taxonomy" id="2053667"/>
    <lineage>
        <taxon>Eukaryota</taxon>
        <taxon>Metazoa</taxon>
        <taxon>Ecdysozoa</taxon>
        <taxon>Arthropoda</taxon>
        <taxon>Hexapoda</taxon>
        <taxon>Insecta</taxon>
        <taxon>Pterygota</taxon>
        <taxon>Neoptera</taxon>
        <taxon>Endopterygota</taxon>
        <taxon>Hymenoptera</taxon>
        <taxon>Apocrita</taxon>
        <taxon>Ichneumonoidea</taxon>
        <taxon>Braconidae</taxon>
        <taxon>Microgastrinae</taxon>
        <taxon>Cotesia</taxon>
    </lineage>
</organism>
<feature type="transmembrane region" description="Helical" evidence="10">
    <location>
        <begin position="63"/>
        <end position="88"/>
    </location>
</feature>
<dbReference type="EMBL" id="JAAOIC020000002">
    <property type="protein sequence ID" value="KAG8042499.1"/>
    <property type="molecule type" value="Genomic_DNA"/>
</dbReference>
<evidence type="ECO:0000256" key="1">
    <source>
        <dbReference type="ARBA" id="ARBA00004651"/>
    </source>
</evidence>
<keyword evidence="9" id="KW-0807">Transducer</keyword>
<evidence type="ECO:0000256" key="7">
    <source>
        <dbReference type="ARBA" id="ARBA00023136"/>
    </source>
</evidence>
<evidence type="ECO:0000256" key="5">
    <source>
        <dbReference type="ARBA" id="ARBA00022989"/>
    </source>
</evidence>
<feature type="transmembrane region" description="Helical" evidence="10">
    <location>
        <begin position="108"/>
        <end position="132"/>
    </location>
</feature>
<keyword evidence="3" id="KW-1003">Cell membrane</keyword>
<feature type="transmembrane region" description="Helical" evidence="10">
    <location>
        <begin position="201"/>
        <end position="219"/>
    </location>
</feature>
<dbReference type="SUPFAM" id="SSF81321">
    <property type="entry name" value="Family A G protein-coupled receptor-like"/>
    <property type="match status" value="1"/>
</dbReference>
<reference evidence="12" key="1">
    <citation type="submission" date="2020-03" db="EMBL/GenBank/DDBJ databases">
        <authorList>
            <person name="Chebbi M.A."/>
            <person name="Drezen J.M."/>
        </authorList>
    </citation>
    <scope>NUCLEOTIDE SEQUENCE</scope>
    <source>
        <tissue evidence="12">Whole body</tissue>
    </source>
</reference>
<keyword evidence="5 10" id="KW-1133">Transmembrane helix</keyword>
<dbReference type="GO" id="GO:0005886">
    <property type="term" value="C:plasma membrane"/>
    <property type="evidence" value="ECO:0007669"/>
    <property type="project" value="UniProtKB-SubCell"/>
</dbReference>
<dbReference type="Proteomes" id="UP000729913">
    <property type="component" value="Unassembled WGS sequence"/>
</dbReference>
<reference evidence="12" key="2">
    <citation type="submission" date="2021-04" db="EMBL/GenBank/DDBJ databases">
        <title>Genome-wide patterns of bracovirus chromosomal integration into multiple host tissues during parasitism.</title>
        <authorList>
            <person name="Chebbi M.A.C."/>
        </authorList>
    </citation>
    <scope>NUCLEOTIDE SEQUENCE</scope>
    <source>
        <tissue evidence="12">Whole body</tissue>
    </source>
</reference>
<dbReference type="PANTHER" id="PTHR24228:SF63">
    <property type="entry name" value="G-PROTEIN COUPLED RECEPTOR MOODY"/>
    <property type="match status" value="1"/>
</dbReference>
<dbReference type="GO" id="GO:0004930">
    <property type="term" value="F:G protein-coupled receptor activity"/>
    <property type="evidence" value="ECO:0007669"/>
    <property type="project" value="UniProtKB-KW"/>
</dbReference>
<evidence type="ECO:0000256" key="2">
    <source>
        <dbReference type="ARBA" id="ARBA00010663"/>
    </source>
</evidence>
<comment type="similarity">
    <text evidence="2">Belongs to the G-protein coupled receptor 1 family.</text>
</comment>
<keyword evidence="7 10" id="KW-0472">Membrane</keyword>
<keyword evidence="4 10" id="KW-0812">Transmembrane</keyword>